<comment type="caution">
    <text evidence="14">The sequence shown here is derived from an EMBL/GenBank/DDBJ whole genome shotgun (WGS) entry which is preliminary data.</text>
</comment>
<dbReference type="GO" id="GO:0006811">
    <property type="term" value="P:monoatomic ion transport"/>
    <property type="evidence" value="ECO:0007669"/>
    <property type="project" value="UniProtKB-KW"/>
</dbReference>
<evidence type="ECO:0000256" key="8">
    <source>
        <dbReference type="ARBA" id="ARBA00022692"/>
    </source>
</evidence>
<evidence type="ECO:0000256" key="7">
    <source>
        <dbReference type="ARBA" id="ARBA00022475"/>
    </source>
</evidence>
<feature type="transmembrane region" description="Helical" evidence="13">
    <location>
        <begin position="283"/>
        <end position="303"/>
    </location>
</feature>
<organism evidence="14 15">
    <name type="scientific">Faecalimonas umbilicata</name>
    <dbReference type="NCBI Taxonomy" id="1912855"/>
    <lineage>
        <taxon>Bacteria</taxon>
        <taxon>Bacillati</taxon>
        <taxon>Bacillota</taxon>
        <taxon>Clostridia</taxon>
        <taxon>Lachnospirales</taxon>
        <taxon>Lachnospiraceae</taxon>
        <taxon>Faecalimonas</taxon>
    </lineage>
</organism>
<dbReference type="InterPro" id="IPR050222">
    <property type="entry name" value="MATE_MdtK"/>
</dbReference>
<keyword evidence="11 13" id="KW-0472">Membrane</keyword>
<evidence type="ECO:0000256" key="9">
    <source>
        <dbReference type="ARBA" id="ARBA00022989"/>
    </source>
</evidence>
<feature type="transmembrane region" description="Helical" evidence="13">
    <location>
        <begin position="21"/>
        <end position="38"/>
    </location>
</feature>
<dbReference type="Proteomes" id="UP000294613">
    <property type="component" value="Unassembled WGS sequence"/>
</dbReference>
<name>A0A4R3JPV9_9FIRM</name>
<dbReference type="CDD" id="cd13138">
    <property type="entry name" value="MATE_yoeA_like"/>
    <property type="match status" value="1"/>
</dbReference>
<feature type="transmembrane region" description="Helical" evidence="13">
    <location>
        <begin position="199"/>
        <end position="220"/>
    </location>
</feature>
<dbReference type="GO" id="GO:0015297">
    <property type="term" value="F:antiporter activity"/>
    <property type="evidence" value="ECO:0007669"/>
    <property type="project" value="UniProtKB-KW"/>
</dbReference>
<comment type="function">
    <text evidence="1">Multidrug efflux pump.</text>
</comment>
<evidence type="ECO:0000256" key="5">
    <source>
        <dbReference type="ARBA" id="ARBA00022448"/>
    </source>
</evidence>
<evidence type="ECO:0000256" key="11">
    <source>
        <dbReference type="ARBA" id="ARBA00023136"/>
    </source>
</evidence>
<proteinExistence type="inferred from homology"/>
<gene>
    <name evidence="14" type="ORF">EDD74_10611</name>
</gene>
<evidence type="ECO:0000256" key="1">
    <source>
        <dbReference type="ARBA" id="ARBA00003408"/>
    </source>
</evidence>
<dbReference type="Pfam" id="PF01554">
    <property type="entry name" value="MatE"/>
    <property type="match status" value="2"/>
</dbReference>
<feature type="transmembrane region" description="Helical" evidence="13">
    <location>
        <begin position="172"/>
        <end position="193"/>
    </location>
</feature>
<evidence type="ECO:0000256" key="12">
    <source>
        <dbReference type="ARBA" id="ARBA00031636"/>
    </source>
</evidence>
<dbReference type="InterPro" id="IPR048279">
    <property type="entry name" value="MdtK-like"/>
</dbReference>
<feature type="transmembrane region" description="Helical" evidence="13">
    <location>
        <begin position="241"/>
        <end position="263"/>
    </location>
</feature>
<evidence type="ECO:0000256" key="10">
    <source>
        <dbReference type="ARBA" id="ARBA00023065"/>
    </source>
</evidence>
<comment type="similarity">
    <text evidence="3">Belongs to the multi antimicrobial extrusion (MATE) (TC 2.A.66.1) family.</text>
</comment>
<dbReference type="GO" id="GO:0042910">
    <property type="term" value="F:xenobiotic transmembrane transporter activity"/>
    <property type="evidence" value="ECO:0007669"/>
    <property type="project" value="InterPro"/>
</dbReference>
<evidence type="ECO:0000313" key="15">
    <source>
        <dbReference type="Proteomes" id="UP000294613"/>
    </source>
</evidence>
<dbReference type="GO" id="GO:0005886">
    <property type="term" value="C:plasma membrane"/>
    <property type="evidence" value="ECO:0007669"/>
    <property type="project" value="UniProtKB-SubCell"/>
</dbReference>
<keyword evidence="10" id="KW-0406">Ion transport</keyword>
<evidence type="ECO:0000256" key="2">
    <source>
        <dbReference type="ARBA" id="ARBA00004651"/>
    </source>
</evidence>
<dbReference type="PANTHER" id="PTHR43298:SF2">
    <property type="entry name" value="FMN_FAD EXPORTER YEEO-RELATED"/>
    <property type="match status" value="1"/>
</dbReference>
<dbReference type="EMBL" id="SLZV01000006">
    <property type="protein sequence ID" value="TCS68808.1"/>
    <property type="molecule type" value="Genomic_DNA"/>
</dbReference>
<keyword evidence="6" id="KW-0050">Antiport</keyword>
<feature type="transmembrane region" description="Helical" evidence="13">
    <location>
        <begin position="99"/>
        <end position="120"/>
    </location>
</feature>
<comment type="subcellular location">
    <subcellularLocation>
        <location evidence="2">Cell membrane</location>
        <topology evidence="2">Multi-pass membrane protein</topology>
    </subcellularLocation>
</comment>
<keyword evidence="7" id="KW-1003">Cell membrane</keyword>
<feature type="transmembrane region" description="Helical" evidence="13">
    <location>
        <begin position="64"/>
        <end position="87"/>
    </location>
</feature>
<dbReference type="InterPro" id="IPR002528">
    <property type="entry name" value="MATE_fam"/>
</dbReference>
<evidence type="ECO:0000313" key="14">
    <source>
        <dbReference type="EMBL" id="TCS68808.1"/>
    </source>
</evidence>
<dbReference type="AlphaFoldDB" id="A0A4R3JPV9"/>
<feature type="transmembrane region" description="Helical" evidence="13">
    <location>
        <begin position="421"/>
        <end position="441"/>
    </location>
</feature>
<keyword evidence="5" id="KW-0813">Transport</keyword>
<dbReference type="PIRSF" id="PIRSF006603">
    <property type="entry name" value="DinF"/>
    <property type="match status" value="1"/>
</dbReference>
<evidence type="ECO:0000256" key="6">
    <source>
        <dbReference type="ARBA" id="ARBA00022449"/>
    </source>
</evidence>
<evidence type="ECO:0000256" key="3">
    <source>
        <dbReference type="ARBA" id="ARBA00010199"/>
    </source>
</evidence>
<evidence type="ECO:0000256" key="13">
    <source>
        <dbReference type="SAM" id="Phobius"/>
    </source>
</evidence>
<feature type="transmembrane region" description="Helical" evidence="13">
    <location>
        <begin position="324"/>
        <end position="341"/>
    </location>
</feature>
<reference evidence="14 15" key="1">
    <citation type="submission" date="2019-03" db="EMBL/GenBank/DDBJ databases">
        <title>Genomic Encyclopedia of Type Strains, Phase IV (KMG-IV): sequencing the most valuable type-strain genomes for metagenomic binning, comparative biology and taxonomic classification.</title>
        <authorList>
            <person name="Goeker M."/>
        </authorList>
    </citation>
    <scope>NUCLEOTIDE SEQUENCE [LARGE SCALE GENOMIC DNA]</scope>
    <source>
        <strain evidence="14 15">DSM 103426</strain>
    </source>
</reference>
<feature type="transmembrane region" description="Helical" evidence="13">
    <location>
        <begin position="394"/>
        <end position="415"/>
    </location>
</feature>
<evidence type="ECO:0000256" key="4">
    <source>
        <dbReference type="ARBA" id="ARBA00020268"/>
    </source>
</evidence>
<keyword evidence="8 13" id="KW-0812">Transmembrane</keyword>
<dbReference type="RefSeq" id="WP_116441205.1">
    <property type="nucleotide sequence ID" value="NZ_BHEO01000002.1"/>
</dbReference>
<dbReference type="NCBIfam" id="TIGR00797">
    <property type="entry name" value="matE"/>
    <property type="match status" value="1"/>
</dbReference>
<accession>A0A4R3JPV9</accession>
<feature type="transmembrane region" description="Helical" evidence="13">
    <location>
        <begin position="361"/>
        <end position="382"/>
    </location>
</feature>
<keyword evidence="9 13" id="KW-1133">Transmembrane helix</keyword>
<protein>
    <recommendedName>
        <fullName evidence="4">Probable multidrug resistance protein NorM</fullName>
    </recommendedName>
    <alternativeName>
        <fullName evidence="12">Multidrug-efflux transporter</fullName>
    </alternativeName>
</protein>
<dbReference type="PANTHER" id="PTHR43298">
    <property type="entry name" value="MULTIDRUG RESISTANCE PROTEIN NORM-RELATED"/>
    <property type="match status" value="1"/>
</dbReference>
<sequence length="457" mass="50219">MEKRKREKKLTMIEGSIIKSIMLFSIPLLIGNLFQQLYNTADSVIAGNFIGKEALAAVGSSNSLINLIIGLFIGISTGAGVIIAQYYGAKDKEKMQWAVHTSMMLSIIGGVLLTFIGVFLSPQILKAMGTPPEVMEQSVIYLRIYFMGSLFNITYNMGAGILRGVGDSKRPLYYLCITSAVNILLDILFVVVLRMGVKGTAIATVISQVISSVLVVWTLCRDDDIYRMYFRKLRIDVRMMKRILAMGIPSGLQSAIISFSNVIVQSNINSFGANAMAGTSSYMKIDGFVILPIMSFGMAAMTFTGQNIGAGKFDRVKKGQHRTLLISEIYSILACSVLLIFGKQLLTIFSSDPQVNANGHLMLKTVMPFYFLLAIAQVYTGVLRGAGRSMAAMLLMVGSMVGIRMLWVGIMTSIIPKLSTVLWGYPVSWSAAALGVIIYMWRVDWLHLGEKKEKYSA</sequence>
<feature type="transmembrane region" description="Helical" evidence="13">
    <location>
        <begin position="140"/>
        <end position="160"/>
    </location>
</feature>